<dbReference type="InterPro" id="IPR003777">
    <property type="entry name" value="XdhC_CoxI"/>
</dbReference>
<sequence length="53" mass="5508">MRDLEDIFEAGLAESEAGRPVAIALVAGVEGSAYLHAGARRWVRSGALQVGAL</sequence>
<evidence type="ECO:0000259" key="1">
    <source>
        <dbReference type="Pfam" id="PF02625"/>
    </source>
</evidence>
<protein>
    <submittedName>
        <fullName evidence="2">Xanthine dehydrogenase</fullName>
    </submittedName>
</protein>
<feature type="domain" description="XdhC- CoxI" evidence="1">
    <location>
        <begin position="16"/>
        <end position="51"/>
    </location>
</feature>
<reference evidence="2 3" key="1">
    <citation type="journal article" date="2011" name="Stand. Genomic Sci.">
        <title>Complete genome sequence of the thermophilic, hydrogen-oxidizing Bacillus tusciae type strain (T2) and reclassification in the new genus, Kyrpidia gen. nov. as Kyrpidia tusciae comb. nov. and emendation of the family Alicyclobacillaceae da Costa and Rainey, 2010.</title>
        <authorList>
            <person name="Klenk H.P."/>
            <person name="Lapidus A."/>
            <person name="Chertkov O."/>
            <person name="Copeland A."/>
            <person name="Del Rio T.G."/>
            <person name="Nolan M."/>
            <person name="Lucas S."/>
            <person name="Chen F."/>
            <person name="Tice H."/>
            <person name="Cheng J.F."/>
            <person name="Han C."/>
            <person name="Bruce D."/>
            <person name="Goodwin L."/>
            <person name="Pitluck S."/>
            <person name="Pati A."/>
            <person name="Ivanova N."/>
            <person name="Mavromatis K."/>
            <person name="Daum C."/>
            <person name="Chen A."/>
            <person name="Palaniappan K."/>
            <person name="Chang Y.J."/>
            <person name="Land M."/>
            <person name="Hauser L."/>
            <person name="Jeffries C.D."/>
            <person name="Detter J.C."/>
            <person name="Rohde M."/>
            <person name="Abt B."/>
            <person name="Pukall R."/>
            <person name="Goker M."/>
            <person name="Bristow J."/>
            <person name="Markowitz V."/>
            <person name="Hugenholtz P."/>
            <person name="Eisen J.A."/>
        </authorList>
    </citation>
    <scope>NUCLEOTIDE SEQUENCE [LARGE SCALE GENOMIC DNA]</scope>
    <source>
        <strain evidence="2 3">DSM 2912</strain>
    </source>
</reference>
<name>D5WU32_KYRT2</name>
<accession>D5WU32</accession>
<proteinExistence type="predicted"/>
<dbReference type="RefSeq" id="WP_013076567.1">
    <property type="nucleotide sequence ID" value="NC_014098.1"/>
</dbReference>
<dbReference type="Pfam" id="PF02625">
    <property type="entry name" value="XdhC_CoxI"/>
    <property type="match status" value="1"/>
</dbReference>
<dbReference type="KEGG" id="bts:Btus_2627"/>
<dbReference type="AlphaFoldDB" id="D5WU32"/>
<evidence type="ECO:0000313" key="3">
    <source>
        <dbReference type="Proteomes" id="UP000002368"/>
    </source>
</evidence>
<dbReference type="EMBL" id="CP002017">
    <property type="protein sequence ID" value="ADG07284.1"/>
    <property type="molecule type" value="Genomic_DNA"/>
</dbReference>
<keyword evidence="3" id="KW-1185">Reference proteome</keyword>
<gene>
    <name evidence="2" type="ordered locus">Btus_2627</name>
</gene>
<dbReference type="Proteomes" id="UP000002368">
    <property type="component" value="Chromosome"/>
</dbReference>
<evidence type="ECO:0000313" key="2">
    <source>
        <dbReference type="EMBL" id="ADG07284.1"/>
    </source>
</evidence>
<organism evidence="2 3">
    <name type="scientific">Kyrpidia tusciae (strain DSM 2912 / NBRC 15312 / T2)</name>
    <name type="common">Bacillus tusciae</name>
    <dbReference type="NCBI Taxonomy" id="562970"/>
    <lineage>
        <taxon>Bacteria</taxon>
        <taxon>Bacillati</taxon>
        <taxon>Bacillota</taxon>
        <taxon>Bacilli</taxon>
        <taxon>Bacillales</taxon>
        <taxon>Alicyclobacillaceae</taxon>
        <taxon>Kyrpidia</taxon>
    </lineage>
</organism>
<dbReference type="OrthoDB" id="9773039at2"/>
<dbReference type="HOGENOM" id="CLU_3062604_0_0_9"/>